<feature type="signal peptide" evidence="2">
    <location>
        <begin position="1"/>
        <end position="21"/>
    </location>
</feature>
<evidence type="ECO:0000313" key="3">
    <source>
        <dbReference type="EMBL" id="GFO28233.1"/>
    </source>
</evidence>
<reference evidence="3 4" key="1">
    <citation type="journal article" date="2021" name="Elife">
        <title>Chloroplast acquisition without the gene transfer in kleptoplastic sea slugs, Plakobranchus ocellatus.</title>
        <authorList>
            <person name="Maeda T."/>
            <person name="Takahashi S."/>
            <person name="Yoshida T."/>
            <person name="Shimamura S."/>
            <person name="Takaki Y."/>
            <person name="Nagai Y."/>
            <person name="Toyoda A."/>
            <person name="Suzuki Y."/>
            <person name="Arimoto A."/>
            <person name="Ishii H."/>
            <person name="Satoh N."/>
            <person name="Nishiyama T."/>
            <person name="Hasebe M."/>
            <person name="Maruyama T."/>
            <person name="Minagawa J."/>
            <person name="Obokata J."/>
            <person name="Shigenobu S."/>
        </authorList>
    </citation>
    <scope>NUCLEOTIDE SEQUENCE [LARGE SCALE GENOMIC DNA]</scope>
</reference>
<dbReference type="AlphaFoldDB" id="A0AAV4C9N4"/>
<dbReference type="SUPFAM" id="SSF50814">
    <property type="entry name" value="Lipocalins"/>
    <property type="match status" value="1"/>
</dbReference>
<dbReference type="Proteomes" id="UP000735302">
    <property type="component" value="Unassembled WGS sequence"/>
</dbReference>
<evidence type="ECO:0000313" key="4">
    <source>
        <dbReference type="Proteomes" id="UP000735302"/>
    </source>
</evidence>
<proteinExistence type="predicted"/>
<dbReference type="EMBL" id="BLXT01006012">
    <property type="protein sequence ID" value="GFO28233.1"/>
    <property type="molecule type" value="Genomic_DNA"/>
</dbReference>
<dbReference type="Gene3D" id="2.40.128.20">
    <property type="match status" value="1"/>
</dbReference>
<organism evidence="3 4">
    <name type="scientific">Plakobranchus ocellatus</name>
    <dbReference type="NCBI Taxonomy" id="259542"/>
    <lineage>
        <taxon>Eukaryota</taxon>
        <taxon>Metazoa</taxon>
        <taxon>Spiralia</taxon>
        <taxon>Lophotrochozoa</taxon>
        <taxon>Mollusca</taxon>
        <taxon>Gastropoda</taxon>
        <taxon>Heterobranchia</taxon>
        <taxon>Euthyneura</taxon>
        <taxon>Panpulmonata</taxon>
        <taxon>Sacoglossa</taxon>
        <taxon>Placobranchoidea</taxon>
        <taxon>Plakobranchidae</taxon>
        <taxon>Plakobranchus</taxon>
    </lineage>
</organism>
<dbReference type="GO" id="GO:0000302">
    <property type="term" value="P:response to reactive oxygen species"/>
    <property type="evidence" value="ECO:0007669"/>
    <property type="project" value="TreeGrafter"/>
</dbReference>
<feature type="compositionally biased region" description="Pro residues" evidence="1">
    <location>
        <begin position="240"/>
        <end position="249"/>
    </location>
</feature>
<comment type="caution">
    <text evidence="3">The sequence shown here is derived from an EMBL/GenBank/DDBJ whole genome shotgun (WGS) entry which is preliminary data.</text>
</comment>
<feature type="compositionally biased region" description="Low complexity" evidence="1">
    <location>
        <begin position="202"/>
        <end position="220"/>
    </location>
</feature>
<gene>
    <name evidence="3" type="ORF">PoB_005473800</name>
</gene>
<dbReference type="GO" id="GO:0008289">
    <property type="term" value="F:lipid binding"/>
    <property type="evidence" value="ECO:0007669"/>
    <property type="project" value="UniProtKB-KW"/>
</dbReference>
<dbReference type="GO" id="GO:0006629">
    <property type="term" value="P:lipid metabolic process"/>
    <property type="evidence" value="ECO:0007669"/>
    <property type="project" value="TreeGrafter"/>
</dbReference>
<keyword evidence="4" id="KW-1185">Reference proteome</keyword>
<accession>A0AAV4C9N4</accession>
<sequence length="269" mass="30677">MLVAAWAFIFITSFTLETASAKGPVVKMAKCPNVRGVSDDANRWYLGTWYEYKRLPSSFELGQQCSKQVFEEDGFGLKISIEGYRRINLFGKTCIIDKHVNNGNATATDVRKLSEFDADFKLDYEFTNVKPNYFIMDTNFDDWIVVFWCHEFSNFHMQFAWILTRSRGVPPKNLDEIERGLATAGIDVTFFHLPKPNPNPNSGPKRNFNPDPNPNSNSNPNPYPITNPNPHNNPNRNPHPHPNPDPNLNPTPTLNLILIHTLSQILMEP</sequence>
<dbReference type="PANTHER" id="PTHR10612">
    <property type="entry name" value="APOLIPOPROTEIN D"/>
    <property type="match status" value="1"/>
</dbReference>
<keyword evidence="2" id="KW-0732">Signal</keyword>
<name>A0AAV4C9N4_9GAST</name>
<evidence type="ECO:0000256" key="1">
    <source>
        <dbReference type="SAM" id="MobiDB-lite"/>
    </source>
</evidence>
<dbReference type="GO" id="GO:0005737">
    <property type="term" value="C:cytoplasm"/>
    <property type="evidence" value="ECO:0007669"/>
    <property type="project" value="TreeGrafter"/>
</dbReference>
<evidence type="ECO:0000256" key="2">
    <source>
        <dbReference type="SAM" id="SignalP"/>
    </source>
</evidence>
<protein>
    <submittedName>
        <fullName evidence="3">Apolipoprotein d</fullName>
    </submittedName>
</protein>
<dbReference type="InterPro" id="IPR012674">
    <property type="entry name" value="Calycin"/>
</dbReference>
<dbReference type="PANTHER" id="PTHR10612:SF34">
    <property type="entry name" value="APOLIPOPROTEIN D"/>
    <property type="match status" value="1"/>
</dbReference>
<feature type="region of interest" description="Disordered" evidence="1">
    <location>
        <begin position="192"/>
        <end position="252"/>
    </location>
</feature>
<feature type="chain" id="PRO_5043539796" evidence="2">
    <location>
        <begin position="22"/>
        <end position="269"/>
    </location>
</feature>